<reference evidence="1 2" key="1">
    <citation type="journal article" date="2019" name="Sci. Rep.">
        <title>Orb-weaving spider Araneus ventricosus genome elucidates the spidroin gene catalogue.</title>
        <authorList>
            <person name="Kono N."/>
            <person name="Nakamura H."/>
            <person name="Ohtoshi R."/>
            <person name="Moran D.A.P."/>
            <person name="Shinohara A."/>
            <person name="Yoshida Y."/>
            <person name="Fujiwara M."/>
            <person name="Mori M."/>
            <person name="Tomita M."/>
            <person name="Arakawa K."/>
        </authorList>
    </citation>
    <scope>NUCLEOTIDE SEQUENCE [LARGE SCALE GENOMIC DNA]</scope>
</reference>
<evidence type="ECO:0000313" key="2">
    <source>
        <dbReference type="Proteomes" id="UP000499080"/>
    </source>
</evidence>
<name>A0A4Y2AI69_ARAVE</name>
<accession>A0A4Y2AI69</accession>
<comment type="caution">
    <text evidence="1">The sequence shown here is derived from an EMBL/GenBank/DDBJ whole genome shotgun (WGS) entry which is preliminary data.</text>
</comment>
<keyword evidence="2" id="KW-1185">Reference proteome</keyword>
<protein>
    <submittedName>
        <fullName evidence="1">Uncharacterized protein</fullName>
    </submittedName>
</protein>
<gene>
    <name evidence="1" type="ORF">AVEN_92523_1</name>
</gene>
<proteinExistence type="predicted"/>
<evidence type="ECO:0000313" key="1">
    <source>
        <dbReference type="EMBL" id="GBL79317.1"/>
    </source>
</evidence>
<organism evidence="1 2">
    <name type="scientific">Araneus ventricosus</name>
    <name type="common">Orbweaver spider</name>
    <name type="synonym">Epeira ventricosa</name>
    <dbReference type="NCBI Taxonomy" id="182803"/>
    <lineage>
        <taxon>Eukaryota</taxon>
        <taxon>Metazoa</taxon>
        <taxon>Ecdysozoa</taxon>
        <taxon>Arthropoda</taxon>
        <taxon>Chelicerata</taxon>
        <taxon>Arachnida</taxon>
        <taxon>Araneae</taxon>
        <taxon>Araneomorphae</taxon>
        <taxon>Entelegynae</taxon>
        <taxon>Araneoidea</taxon>
        <taxon>Araneidae</taxon>
        <taxon>Araneus</taxon>
    </lineage>
</organism>
<dbReference type="Proteomes" id="UP000499080">
    <property type="component" value="Unassembled WGS sequence"/>
</dbReference>
<dbReference type="AlphaFoldDB" id="A0A4Y2AI69"/>
<dbReference type="EMBL" id="BGPR01000018">
    <property type="protein sequence ID" value="GBL79317.1"/>
    <property type="molecule type" value="Genomic_DNA"/>
</dbReference>
<sequence length="146" mass="16583">MFRTVFDGWISFNDKPDRSICLYDVVNKHFEFACSFPKQTHPISARPGLHMSAIGSDREVQDLLRPDLELTVLSRFLRQYPEGTADLYLRPVLFILISSNSIASKFIMGNFLQLVSCLPIFPENDTGPIISLFKYSTKCLNGCSLK</sequence>